<feature type="compositionally biased region" description="Polar residues" evidence="1">
    <location>
        <begin position="31"/>
        <end position="41"/>
    </location>
</feature>
<evidence type="ECO:0000313" key="2">
    <source>
        <dbReference type="EMBL" id="COX41470.1"/>
    </source>
</evidence>
<dbReference type="EMBL" id="CSAE01001226">
    <property type="protein sequence ID" value="COX41470.1"/>
    <property type="molecule type" value="Genomic_DNA"/>
</dbReference>
<sequence>MAPIAATRPAWASLVTSATPDRPRATRSRKNASQPAPSSAEVTWMPRISR</sequence>
<evidence type="ECO:0000313" key="5">
    <source>
        <dbReference type="Proteomes" id="UP000039021"/>
    </source>
</evidence>
<feature type="region of interest" description="Disordered" evidence="1">
    <location>
        <begin position="1"/>
        <end position="50"/>
    </location>
</feature>
<reference evidence="3" key="1">
    <citation type="submission" date="2015-03" db="EMBL/GenBank/DDBJ databases">
        <authorList>
            <consortium name="Pathogen Informatics"/>
            <person name="Murphy D."/>
        </authorList>
    </citation>
    <scope>NUCLEOTIDE SEQUENCE</scope>
    <source>
        <strain evidence="3">N09902308</strain>
    </source>
</reference>
<dbReference type="AlphaFoldDB" id="A0A0U0TAJ5"/>
<organism evidence="2 4">
    <name type="scientific">Mycobacterium tuberculosis</name>
    <dbReference type="NCBI Taxonomy" id="1773"/>
    <lineage>
        <taxon>Bacteria</taxon>
        <taxon>Bacillati</taxon>
        <taxon>Actinomycetota</taxon>
        <taxon>Actinomycetes</taxon>
        <taxon>Mycobacteriales</taxon>
        <taxon>Mycobacteriaceae</taxon>
        <taxon>Mycobacterium</taxon>
        <taxon>Mycobacterium tuberculosis complex</taxon>
    </lineage>
</organism>
<accession>A0A0U0TAJ5</accession>
<reference evidence="2" key="3">
    <citation type="submission" date="2015-03" db="EMBL/GenBank/DDBJ databases">
        <authorList>
            <person name="Murphy D."/>
        </authorList>
    </citation>
    <scope>NUCLEOTIDE SEQUENCE [LARGE SCALE GENOMIC DNA]</scope>
    <source>
        <strain evidence="2">K00500041</strain>
    </source>
</reference>
<dbReference type="EMBL" id="CSBK01001682">
    <property type="protein sequence ID" value="COZ01151.1"/>
    <property type="molecule type" value="Genomic_DNA"/>
</dbReference>
<evidence type="ECO:0000313" key="4">
    <source>
        <dbReference type="Proteomes" id="UP000038802"/>
    </source>
</evidence>
<evidence type="ECO:0000313" key="3">
    <source>
        <dbReference type="EMBL" id="COZ01151.1"/>
    </source>
</evidence>
<proteinExistence type="predicted"/>
<gene>
    <name evidence="2" type="ORF">ERS007703_05202</name>
    <name evidence="3" type="ORF">ERS007739_03298</name>
</gene>
<reference evidence="4 5" key="2">
    <citation type="submission" date="2015-03" db="EMBL/GenBank/DDBJ databases">
        <authorList>
            <consortium name="Pathogen Informatics"/>
        </authorList>
    </citation>
    <scope>NUCLEOTIDE SEQUENCE [LARGE SCALE GENOMIC DNA]</scope>
    <source>
        <strain evidence="4">K00500041</strain>
        <strain evidence="5">N09902308</strain>
    </source>
</reference>
<protein>
    <submittedName>
        <fullName evidence="2">Uncharacterized protein</fullName>
    </submittedName>
</protein>
<evidence type="ECO:0000256" key="1">
    <source>
        <dbReference type="SAM" id="MobiDB-lite"/>
    </source>
</evidence>
<dbReference type="Proteomes" id="UP000039021">
    <property type="component" value="Unassembled WGS sequence"/>
</dbReference>
<name>A0A0U0TAJ5_MYCTX</name>
<dbReference type="Proteomes" id="UP000038802">
    <property type="component" value="Unassembled WGS sequence"/>
</dbReference>